<evidence type="ECO:0000256" key="2">
    <source>
        <dbReference type="ARBA" id="ARBA00006214"/>
    </source>
</evidence>
<dbReference type="CDD" id="cd12916">
    <property type="entry name" value="VKOR_1"/>
    <property type="match status" value="1"/>
</dbReference>
<evidence type="ECO:0000256" key="9">
    <source>
        <dbReference type="ARBA" id="ARBA00023284"/>
    </source>
</evidence>
<evidence type="ECO:0000256" key="10">
    <source>
        <dbReference type="SAM" id="Phobius"/>
    </source>
</evidence>
<sequence length="260" mass="28115">MALAGMLVTGYLTAVAWFGTVPALCAEGSGCDLIQQSRWSSLLGLPIALWGFLLYALIGGIAYRMPPRLKRWRRLWFVAFIGVAVSLYLTAVGWFSLGTFCAWCLASLAVISALLVAVFLRRPGAAPGMGWGPWLLRSAGAGAALVVALHLYQSDLLSRPEDPRLAALAIHLEASGARYYGASWCPSCRQQQRLFGAAAERLPYVECSPGGRGTPMAATCVSAGIANYPTWIIRGRRFEDVLEPEELAHLAGFDWDAHGR</sequence>
<gene>
    <name evidence="12" type="ordered locus">TVNIR_1323</name>
</gene>
<evidence type="ECO:0000256" key="8">
    <source>
        <dbReference type="ARBA" id="ARBA00023157"/>
    </source>
</evidence>
<evidence type="ECO:0000256" key="4">
    <source>
        <dbReference type="ARBA" id="ARBA00022719"/>
    </source>
</evidence>
<dbReference type="PANTHER" id="PTHR34573:SF1">
    <property type="entry name" value="VITAMIN K EPOXIDE REDUCTASE DOMAIN-CONTAINING PROTEIN"/>
    <property type="match status" value="1"/>
</dbReference>
<keyword evidence="8" id="KW-1015">Disulfide bond</keyword>
<keyword evidence="13" id="KW-1185">Reference proteome</keyword>
<evidence type="ECO:0000256" key="7">
    <source>
        <dbReference type="ARBA" id="ARBA00023136"/>
    </source>
</evidence>
<dbReference type="HOGENOM" id="CLU_047345_0_0_6"/>
<dbReference type="PANTHER" id="PTHR34573">
    <property type="entry name" value="VKC DOMAIN-CONTAINING PROTEIN"/>
    <property type="match status" value="1"/>
</dbReference>
<keyword evidence="4" id="KW-0874">Quinone</keyword>
<reference evidence="12" key="1">
    <citation type="submission" date="2015-12" db="EMBL/GenBank/DDBJ databases">
        <authorList>
            <person name="Tikhonova T.V."/>
            <person name="Pavlov A.R."/>
            <person name="Beletsky A.V."/>
            <person name="Mardanov A.V."/>
            <person name="Sorokin D.Y."/>
            <person name="Ravin N.V."/>
            <person name="Popov V.O."/>
        </authorList>
    </citation>
    <scope>NUCLEOTIDE SEQUENCE</scope>
    <source>
        <strain evidence="12">DSM 14787</strain>
    </source>
</reference>
<dbReference type="GO" id="GO:0048038">
    <property type="term" value="F:quinone binding"/>
    <property type="evidence" value="ECO:0007669"/>
    <property type="project" value="UniProtKB-KW"/>
</dbReference>
<comment type="similarity">
    <text evidence="2">Belongs to the VKOR family.</text>
</comment>
<dbReference type="PATRIC" id="fig|1255043.3.peg.1337"/>
<keyword evidence="9" id="KW-0676">Redox-active center</keyword>
<dbReference type="GO" id="GO:0016020">
    <property type="term" value="C:membrane"/>
    <property type="evidence" value="ECO:0007669"/>
    <property type="project" value="UniProtKB-SubCell"/>
</dbReference>
<feature type="transmembrane region" description="Helical" evidence="10">
    <location>
        <begin position="75"/>
        <end position="94"/>
    </location>
</feature>
<dbReference type="KEGG" id="tni:TVNIR_1323"/>
<accession>L0DXB7</accession>
<evidence type="ECO:0000313" key="13">
    <source>
        <dbReference type="Proteomes" id="UP000010809"/>
    </source>
</evidence>
<organism evidence="12 13">
    <name type="scientific">Thioalkalivibrio nitratireducens (strain DSM 14787 / UNIQEM 213 / ALEN2)</name>
    <dbReference type="NCBI Taxonomy" id="1255043"/>
    <lineage>
        <taxon>Bacteria</taxon>
        <taxon>Pseudomonadati</taxon>
        <taxon>Pseudomonadota</taxon>
        <taxon>Gammaproteobacteria</taxon>
        <taxon>Chromatiales</taxon>
        <taxon>Ectothiorhodospiraceae</taxon>
        <taxon>Thioalkalivibrio</taxon>
    </lineage>
</organism>
<dbReference type="Pfam" id="PF07884">
    <property type="entry name" value="VKOR"/>
    <property type="match status" value="1"/>
</dbReference>
<dbReference type="InterPro" id="IPR036249">
    <property type="entry name" value="Thioredoxin-like_sf"/>
</dbReference>
<evidence type="ECO:0000256" key="5">
    <source>
        <dbReference type="ARBA" id="ARBA00022989"/>
    </source>
</evidence>
<comment type="subcellular location">
    <subcellularLocation>
        <location evidence="1">Membrane</location>
        <topology evidence="1">Multi-pass membrane protein</topology>
    </subcellularLocation>
</comment>
<dbReference type="Gene3D" id="3.40.30.10">
    <property type="entry name" value="Glutaredoxin"/>
    <property type="match status" value="1"/>
</dbReference>
<keyword evidence="7 10" id="KW-0472">Membrane</keyword>
<dbReference type="SMART" id="SM00756">
    <property type="entry name" value="VKc"/>
    <property type="match status" value="1"/>
</dbReference>
<evidence type="ECO:0000313" key="12">
    <source>
        <dbReference type="EMBL" id="AGA32996.1"/>
    </source>
</evidence>
<dbReference type="AlphaFoldDB" id="L0DXB7"/>
<keyword evidence="6" id="KW-0560">Oxidoreductase</keyword>
<name>L0DXB7_THIND</name>
<keyword evidence="5 10" id="KW-1133">Transmembrane helix</keyword>
<evidence type="ECO:0000256" key="1">
    <source>
        <dbReference type="ARBA" id="ARBA00004141"/>
    </source>
</evidence>
<dbReference type="eggNOG" id="COG0526">
    <property type="taxonomic scope" value="Bacteria"/>
</dbReference>
<dbReference type="InterPro" id="IPR012932">
    <property type="entry name" value="VKOR"/>
</dbReference>
<proteinExistence type="inferred from homology"/>
<dbReference type="InterPro" id="IPR044698">
    <property type="entry name" value="VKOR/LTO1"/>
</dbReference>
<dbReference type="GO" id="GO:0016491">
    <property type="term" value="F:oxidoreductase activity"/>
    <property type="evidence" value="ECO:0007669"/>
    <property type="project" value="UniProtKB-KW"/>
</dbReference>
<dbReference type="SUPFAM" id="SSF52833">
    <property type="entry name" value="Thioredoxin-like"/>
    <property type="match status" value="1"/>
</dbReference>
<feature type="transmembrane region" description="Helical" evidence="10">
    <location>
        <begin position="100"/>
        <end position="120"/>
    </location>
</feature>
<evidence type="ECO:0000256" key="3">
    <source>
        <dbReference type="ARBA" id="ARBA00022692"/>
    </source>
</evidence>
<feature type="domain" description="Vitamin K epoxide reductase" evidence="11">
    <location>
        <begin position="2"/>
        <end position="122"/>
    </location>
</feature>
<dbReference type="InterPro" id="IPR038354">
    <property type="entry name" value="VKOR_sf"/>
</dbReference>
<keyword evidence="3 10" id="KW-0812">Transmembrane</keyword>
<dbReference type="EMBL" id="CP003989">
    <property type="protein sequence ID" value="AGA32996.1"/>
    <property type="molecule type" value="Genomic_DNA"/>
</dbReference>
<evidence type="ECO:0000256" key="6">
    <source>
        <dbReference type="ARBA" id="ARBA00023002"/>
    </source>
</evidence>
<feature type="transmembrane region" description="Helical" evidence="10">
    <location>
        <begin position="41"/>
        <end position="63"/>
    </location>
</feature>
<evidence type="ECO:0000259" key="11">
    <source>
        <dbReference type="SMART" id="SM00756"/>
    </source>
</evidence>
<dbReference type="STRING" id="1255043.TVNIR_1323"/>
<dbReference type="Proteomes" id="UP000010809">
    <property type="component" value="Chromosome"/>
</dbReference>
<protein>
    <submittedName>
        <fullName evidence="12">Vitamin K epoxide reductase</fullName>
    </submittedName>
</protein>
<dbReference type="eggNOG" id="COG4243">
    <property type="taxonomic scope" value="Bacteria"/>
</dbReference>
<dbReference type="Gene3D" id="1.20.1440.130">
    <property type="entry name" value="VKOR domain"/>
    <property type="match status" value="1"/>
</dbReference>